<dbReference type="InterPro" id="IPR027417">
    <property type="entry name" value="P-loop_NTPase"/>
</dbReference>
<dbReference type="SUPFAM" id="SSF52540">
    <property type="entry name" value="P-loop containing nucleoside triphosphate hydrolases"/>
    <property type="match status" value="1"/>
</dbReference>
<dbReference type="Pfam" id="PF24883">
    <property type="entry name" value="NPHP3_N"/>
    <property type="match status" value="1"/>
</dbReference>
<dbReference type="PANTHER" id="PTHR10039">
    <property type="entry name" value="AMELOGENIN"/>
    <property type="match status" value="1"/>
</dbReference>
<organism evidence="3 4">
    <name type="scientific">Coprinellus micaceus</name>
    <name type="common">Glistening ink-cap mushroom</name>
    <name type="synonym">Coprinus micaceus</name>
    <dbReference type="NCBI Taxonomy" id="71717"/>
    <lineage>
        <taxon>Eukaryota</taxon>
        <taxon>Fungi</taxon>
        <taxon>Dikarya</taxon>
        <taxon>Basidiomycota</taxon>
        <taxon>Agaricomycotina</taxon>
        <taxon>Agaricomycetes</taxon>
        <taxon>Agaricomycetidae</taxon>
        <taxon>Agaricales</taxon>
        <taxon>Agaricineae</taxon>
        <taxon>Psathyrellaceae</taxon>
        <taxon>Coprinellus</taxon>
    </lineage>
</organism>
<feature type="domain" description="Nephrocystin 3-like N-terminal" evidence="2">
    <location>
        <begin position="38"/>
        <end position="208"/>
    </location>
</feature>
<name>A0A4Y7THG0_COPMI</name>
<dbReference type="STRING" id="71717.A0A4Y7THG0"/>
<evidence type="ECO:0000313" key="4">
    <source>
        <dbReference type="Proteomes" id="UP000298030"/>
    </source>
</evidence>
<keyword evidence="4" id="KW-1185">Reference proteome</keyword>
<dbReference type="Gene3D" id="3.40.50.300">
    <property type="entry name" value="P-loop containing nucleotide triphosphate hydrolases"/>
    <property type="match status" value="1"/>
</dbReference>
<evidence type="ECO:0000259" key="2">
    <source>
        <dbReference type="Pfam" id="PF24883"/>
    </source>
</evidence>
<dbReference type="EMBL" id="QPFP01000012">
    <property type="protein sequence ID" value="TEB33615.1"/>
    <property type="molecule type" value="Genomic_DNA"/>
</dbReference>
<sequence>MHNSAARCDAPKCHPETRKAVQENIFSWMSGAPKSGASKSNEDILWLTGPAGTGKTAIMGTVSDNLEEAGHLAASFYFSSFKGTAETMSKRRFVTTLAYQLAVHPALKDRLSTPILSAIRENPVIFDMSLKRQLEVLVLQPLRSAQRHPHSASSPPLSIVVDGVDECGEPGDGEAGRSRQDDQVEVLSILLQAMNDSAFPFRFIVASRPETWIRAFFTNSAASKFTEIFLDEKYSPNDDIRLFLRSKLAELCRRCGIDPSTWPSEEATEKLVEDASGQFIYVATVLRFIDTPGTSPQEQLDIILKIKPQNMSNPFSVLDALYTSILRLRPNPETTVFWLKAARCLQRFPTHTGGIASAWTIHRVLESHVGQAQTHHDWLPSLILFPEGATMLADSQYYGSRLGVPSPPSVLPNIGWDTSYGYYHRSFLDYLEDTSRCGMAFPAVDNANVTRWIHGRLVQILKCGGPEVPVHPSLVVVFRRCFLDILDSSVGLRGKDFRVDDDILSDCNPDIWLEVANHVRLSFDLERQLYNFVHKNCRSYLPCNPGCKRWRRAISKLPNDRWKPDERWGSFFLLLDRFNIKRLDFRPVVSLDSDIERRDWR</sequence>
<keyword evidence="1" id="KW-0677">Repeat</keyword>
<dbReference type="AlphaFoldDB" id="A0A4Y7THG0"/>
<gene>
    <name evidence="3" type="ORF">FA13DRAFT_162819</name>
</gene>
<accession>A0A4Y7THG0</accession>
<dbReference type="PANTHER" id="PTHR10039:SF14">
    <property type="entry name" value="NACHT DOMAIN-CONTAINING PROTEIN"/>
    <property type="match status" value="1"/>
</dbReference>
<evidence type="ECO:0000313" key="3">
    <source>
        <dbReference type="EMBL" id="TEB33615.1"/>
    </source>
</evidence>
<proteinExistence type="predicted"/>
<reference evidence="3 4" key="1">
    <citation type="journal article" date="2019" name="Nat. Ecol. Evol.">
        <title>Megaphylogeny resolves global patterns of mushroom evolution.</title>
        <authorList>
            <person name="Varga T."/>
            <person name="Krizsan K."/>
            <person name="Foldi C."/>
            <person name="Dima B."/>
            <person name="Sanchez-Garcia M."/>
            <person name="Sanchez-Ramirez S."/>
            <person name="Szollosi G.J."/>
            <person name="Szarkandi J.G."/>
            <person name="Papp V."/>
            <person name="Albert L."/>
            <person name="Andreopoulos W."/>
            <person name="Angelini C."/>
            <person name="Antonin V."/>
            <person name="Barry K.W."/>
            <person name="Bougher N.L."/>
            <person name="Buchanan P."/>
            <person name="Buyck B."/>
            <person name="Bense V."/>
            <person name="Catcheside P."/>
            <person name="Chovatia M."/>
            <person name="Cooper J."/>
            <person name="Damon W."/>
            <person name="Desjardin D."/>
            <person name="Finy P."/>
            <person name="Geml J."/>
            <person name="Haridas S."/>
            <person name="Hughes K."/>
            <person name="Justo A."/>
            <person name="Karasinski D."/>
            <person name="Kautmanova I."/>
            <person name="Kiss B."/>
            <person name="Kocsube S."/>
            <person name="Kotiranta H."/>
            <person name="LaButti K.M."/>
            <person name="Lechner B.E."/>
            <person name="Liimatainen K."/>
            <person name="Lipzen A."/>
            <person name="Lukacs Z."/>
            <person name="Mihaltcheva S."/>
            <person name="Morgado L.N."/>
            <person name="Niskanen T."/>
            <person name="Noordeloos M.E."/>
            <person name="Ohm R.A."/>
            <person name="Ortiz-Santana B."/>
            <person name="Ovrebo C."/>
            <person name="Racz N."/>
            <person name="Riley R."/>
            <person name="Savchenko A."/>
            <person name="Shiryaev A."/>
            <person name="Soop K."/>
            <person name="Spirin V."/>
            <person name="Szebenyi C."/>
            <person name="Tomsovsky M."/>
            <person name="Tulloss R.E."/>
            <person name="Uehling J."/>
            <person name="Grigoriev I.V."/>
            <person name="Vagvolgyi C."/>
            <person name="Papp T."/>
            <person name="Martin F.M."/>
            <person name="Miettinen O."/>
            <person name="Hibbett D.S."/>
            <person name="Nagy L.G."/>
        </authorList>
    </citation>
    <scope>NUCLEOTIDE SEQUENCE [LARGE SCALE GENOMIC DNA]</scope>
    <source>
        <strain evidence="3 4">FP101781</strain>
    </source>
</reference>
<dbReference type="Proteomes" id="UP000298030">
    <property type="component" value="Unassembled WGS sequence"/>
</dbReference>
<comment type="caution">
    <text evidence="3">The sequence shown here is derived from an EMBL/GenBank/DDBJ whole genome shotgun (WGS) entry which is preliminary data.</text>
</comment>
<dbReference type="InterPro" id="IPR056884">
    <property type="entry name" value="NPHP3-like_N"/>
</dbReference>
<dbReference type="OrthoDB" id="163438at2759"/>
<protein>
    <recommendedName>
        <fullName evidence="2">Nephrocystin 3-like N-terminal domain-containing protein</fullName>
    </recommendedName>
</protein>
<evidence type="ECO:0000256" key="1">
    <source>
        <dbReference type="ARBA" id="ARBA00022737"/>
    </source>
</evidence>